<evidence type="ECO:0000256" key="8">
    <source>
        <dbReference type="SAM" id="Phobius"/>
    </source>
</evidence>
<evidence type="ECO:0000256" key="6">
    <source>
        <dbReference type="ARBA" id="ARBA00023136"/>
    </source>
</evidence>
<dbReference type="InterPro" id="IPR000731">
    <property type="entry name" value="SSD"/>
</dbReference>
<name>G8RIX5_MYCRN</name>
<reference evidence="10 11" key="1">
    <citation type="submission" date="2011-12" db="EMBL/GenBank/DDBJ databases">
        <title>Complete sequence of Mycobacterium rhodesiae NBB3.</title>
        <authorList>
            <consortium name="US DOE Joint Genome Institute"/>
            <person name="Lucas S."/>
            <person name="Han J."/>
            <person name="Lapidus A."/>
            <person name="Cheng J.-F."/>
            <person name="Goodwin L."/>
            <person name="Pitluck S."/>
            <person name="Peters L."/>
            <person name="Mikhailova N."/>
            <person name="Gu W."/>
            <person name="Detter J.C."/>
            <person name="Han C."/>
            <person name="Tapia R."/>
            <person name="Land M."/>
            <person name="Hauser L."/>
            <person name="Kyrpides N."/>
            <person name="Ivanova N."/>
            <person name="Pagani I."/>
            <person name="Mattes T."/>
            <person name="Holmes A."/>
            <person name="Rutledge P."/>
            <person name="Paulsen I."/>
            <person name="Coleman N."/>
            <person name="Woyke T."/>
        </authorList>
    </citation>
    <scope>NUCLEOTIDE SEQUENCE [LARGE SCALE GENOMIC DNA]</scope>
    <source>
        <strain evidence="10 11">NBB3</strain>
    </source>
</reference>
<evidence type="ECO:0000256" key="2">
    <source>
        <dbReference type="ARBA" id="ARBA00010157"/>
    </source>
</evidence>
<evidence type="ECO:0000313" key="11">
    <source>
        <dbReference type="Proteomes" id="UP000005442"/>
    </source>
</evidence>
<dbReference type="PROSITE" id="PS50156">
    <property type="entry name" value="SSD"/>
    <property type="match status" value="1"/>
</dbReference>
<dbReference type="KEGG" id="mrh:MycrhN_0321"/>
<feature type="region of interest" description="Disordered" evidence="7">
    <location>
        <begin position="964"/>
        <end position="985"/>
    </location>
</feature>
<evidence type="ECO:0000313" key="10">
    <source>
        <dbReference type="EMBL" id="AEV70963.1"/>
    </source>
</evidence>
<accession>G8RIX5</accession>
<feature type="transmembrane region" description="Helical" evidence="8">
    <location>
        <begin position="21"/>
        <end position="38"/>
    </location>
</feature>
<dbReference type="PATRIC" id="fig|710685.3.peg.327"/>
<feature type="transmembrane region" description="Helical" evidence="8">
    <location>
        <begin position="827"/>
        <end position="850"/>
    </location>
</feature>
<dbReference type="OrthoDB" id="4758927at2"/>
<feature type="transmembrane region" description="Helical" evidence="8">
    <location>
        <begin position="226"/>
        <end position="246"/>
    </location>
</feature>
<dbReference type="GO" id="GO:0005886">
    <property type="term" value="C:plasma membrane"/>
    <property type="evidence" value="ECO:0007669"/>
    <property type="project" value="UniProtKB-SubCell"/>
</dbReference>
<sequence>MSEQRSRPPFFARITRAAAPIIILAWVALILISTFIAVDGSWRSMIPALEKVGREHSVSVMPEDAPSGLAMRQMGQVFQESDSDSSAMIVLEGQEPLGDDAHAYYSELVGQLRDDPAHIQHVQDLWSDRLTSSSVESPDRKATYVQLNLVGDQGTALGEESVNAVREIVNRNPPPAGIDVYVTGAAPLASDMQRAGDHSILRITAVTVVIIFAVLLFVYRSIVTVILLLITVFLELAAARGVVAFLGHNDAFVLSTFAVNMLVFLAIAAGTDYGIFFFGRYQEARQAGEDRESAYYTMYRSVTPVVLASGLTIAGAIFCLTFTRLPYFKTMGIPCAIGMLVAVAVAVTAGPAVVALGSGFGLLEPKRKLAVQRWRGIGTAVVRWPGPILAASLALALLGLLTLPGYQTSYNDREYIPGDIPANQGYNAAERHFSQARLMPDILMIESGHDMRNPADFLILNRIAKAVFRVPGISRVQGITRPEGTPIGNTSIPFMLSLQNANMGTVMKYQNDRMGDMLVQADDMSKMITLMQAQYALTLRLNELTHQMTLKTHEIKDVIDDLRDSMADFDDFLRPIRNYLYWEPHCINIPICWSFRSLFDSFDGIDRVNVKFEELLVNLDKLDVLLPQIAALLPENIEILKFMRTMILTMHSTMTGFYDQMDFSNKYLSTMGMAYDESNNDESFFMPPEVFENEDFKKAMGSFLSPDGRAARFIISHRGAPATPEGIARVDQVKTAAEEALKGTPLQGAQVFLAGAASTAKDWHDGSMGDLWLAGVAAICLVFIIMLLITRSFIAALVIVGTVVLSLGASFGVSVLVWQYILGIHLHWMVLAMSVIILLAVGSDYNLLLVSRMKEEVAAGINTGIIRAMGGTGKVVTTAGLVFAFTMASMVVSDLRIIGQIGTTIALGLMFDTLIVRSFMTPAIAAMLGRWFWWPLRIRQRPASALLEPLGTRPMVRTLLLGDDRRKNDDHDDDTPTTEFPRPSA</sequence>
<dbReference type="FunFam" id="1.20.1640.10:FF:000018">
    <property type="entry name" value="Transmembrane transport protein MmpL10"/>
    <property type="match status" value="1"/>
</dbReference>
<evidence type="ECO:0000256" key="5">
    <source>
        <dbReference type="ARBA" id="ARBA00022989"/>
    </source>
</evidence>
<feature type="transmembrane region" description="Helical" evidence="8">
    <location>
        <begin position="771"/>
        <end position="789"/>
    </location>
</feature>
<dbReference type="Proteomes" id="UP000005442">
    <property type="component" value="Chromosome"/>
</dbReference>
<proteinExistence type="inferred from homology"/>
<comment type="similarity">
    <text evidence="2">Belongs to the resistance-nodulation-cell division (RND) (TC 2.A.6) family. MmpL subfamily.</text>
</comment>
<dbReference type="AlphaFoldDB" id="G8RIX5"/>
<dbReference type="Gene3D" id="1.20.1640.10">
    <property type="entry name" value="Multidrug efflux transporter AcrB transmembrane domain"/>
    <property type="match status" value="2"/>
</dbReference>
<organism evidence="10 11">
    <name type="scientific">Mycolicibacterium rhodesiae (strain NBB3)</name>
    <name type="common">Mycobacterium rhodesiae</name>
    <dbReference type="NCBI Taxonomy" id="710685"/>
    <lineage>
        <taxon>Bacteria</taxon>
        <taxon>Bacillati</taxon>
        <taxon>Actinomycetota</taxon>
        <taxon>Actinomycetes</taxon>
        <taxon>Mycobacteriales</taxon>
        <taxon>Mycobacteriaceae</taxon>
        <taxon>Mycolicibacterium</taxon>
    </lineage>
</organism>
<evidence type="ECO:0000256" key="3">
    <source>
        <dbReference type="ARBA" id="ARBA00022475"/>
    </source>
</evidence>
<evidence type="ECO:0000256" key="4">
    <source>
        <dbReference type="ARBA" id="ARBA00022692"/>
    </source>
</evidence>
<keyword evidence="5 8" id="KW-1133">Transmembrane helix</keyword>
<evidence type="ECO:0000256" key="7">
    <source>
        <dbReference type="SAM" id="MobiDB-lite"/>
    </source>
</evidence>
<dbReference type="STRING" id="710685.MycrhN_0321"/>
<protein>
    <submittedName>
        <fullName evidence="10">Transport protein</fullName>
    </submittedName>
</protein>
<dbReference type="HOGENOM" id="CLU_005108_3_2_11"/>
<dbReference type="NCBIfam" id="TIGR00833">
    <property type="entry name" value="actII"/>
    <property type="match status" value="1"/>
</dbReference>
<evidence type="ECO:0000259" key="9">
    <source>
        <dbReference type="PROSITE" id="PS50156"/>
    </source>
</evidence>
<keyword evidence="11" id="KW-1185">Reference proteome</keyword>
<dbReference type="InterPro" id="IPR004869">
    <property type="entry name" value="MMPL_dom"/>
</dbReference>
<dbReference type="PANTHER" id="PTHR33406">
    <property type="entry name" value="MEMBRANE PROTEIN MJ1562-RELATED"/>
    <property type="match status" value="1"/>
</dbReference>
<dbReference type="Pfam" id="PF03176">
    <property type="entry name" value="MMPL"/>
    <property type="match status" value="2"/>
</dbReference>
<feature type="transmembrane region" description="Helical" evidence="8">
    <location>
        <begin position="337"/>
        <end position="363"/>
    </location>
</feature>
<dbReference type="SUPFAM" id="SSF82866">
    <property type="entry name" value="Multidrug efflux transporter AcrB transmembrane domain"/>
    <property type="match status" value="2"/>
</dbReference>
<gene>
    <name evidence="10" type="ordered locus">MycrhN_0321</name>
</gene>
<keyword evidence="3" id="KW-1003">Cell membrane</keyword>
<dbReference type="PANTHER" id="PTHR33406:SF6">
    <property type="entry name" value="MEMBRANE PROTEIN YDGH-RELATED"/>
    <property type="match status" value="1"/>
</dbReference>
<keyword evidence="4 8" id="KW-0812">Transmembrane</keyword>
<feature type="transmembrane region" description="Helical" evidence="8">
    <location>
        <begin position="796"/>
        <end position="821"/>
    </location>
</feature>
<dbReference type="FunFam" id="1.20.1640.10:FF:000020">
    <property type="entry name" value="Transmembrane transport protein MmpL10"/>
    <property type="match status" value="1"/>
</dbReference>
<dbReference type="EMBL" id="CP003169">
    <property type="protein sequence ID" value="AEV70963.1"/>
    <property type="molecule type" value="Genomic_DNA"/>
</dbReference>
<dbReference type="InterPro" id="IPR004707">
    <property type="entry name" value="MmpL_fam"/>
</dbReference>
<feature type="transmembrane region" description="Helical" evidence="8">
    <location>
        <begin position="905"/>
        <end position="933"/>
    </location>
</feature>
<comment type="subcellular location">
    <subcellularLocation>
        <location evidence="1">Cell membrane</location>
        <topology evidence="1">Multi-pass membrane protein</topology>
    </subcellularLocation>
</comment>
<feature type="transmembrane region" description="Helical" evidence="8">
    <location>
        <begin position="252"/>
        <end position="278"/>
    </location>
</feature>
<feature type="transmembrane region" description="Helical" evidence="8">
    <location>
        <begin position="200"/>
        <end position="219"/>
    </location>
</feature>
<evidence type="ECO:0000256" key="1">
    <source>
        <dbReference type="ARBA" id="ARBA00004651"/>
    </source>
</evidence>
<dbReference type="RefSeq" id="WP_014208783.1">
    <property type="nucleotide sequence ID" value="NC_016604.1"/>
</dbReference>
<keyword evidence="6 8" id="KW-0472">Membrane</keyword>
<dbReference type="InterPro" id="IPR050545">
    <property type="entry name" value="Mycobact_MmpL"/>
</dbReference>
<feature type="transmembrane region" description="Helical" evidence="8">
    <location>
        <begin position="299"/>
        <end position="325"/>
    </location>
</feature>
<dbReference type="eggNOG" id="COG2409">
    <property type="taxonomic scope" value="Bacteria"/>
</dbReference>
<feature type="transmembrane region" description="Helical" evidence="8">
    <location>
        <begin position="384"/>
        <end position="406"/>
    </location>
</feature>
<feature type="transmembrane region" description="Helical" evidence="8">
    <location>
        <begin position="871"/>
        <end position="893"/>
    </location>
</feature>
<feature type="domain" description="SSD" evidence="9">
    <location>
        <begin position="229"/>
        <end position="356"/>
    </location>
</feature>